<dbReference type="InterPro" id="IPR013783">
    <property type="entry name" value="Ig-like_fold"/>
</dbReference>
<accession>A0ABR7D505</accession>
<proteinExistence type="predicted"/>
<evidence type="ECO:0000313" key="3">
    <source>
        <dbReference type="Proteomes" id="UP000646484"/>
    </source>
</evidence>
<feature type="domain" description="Immunoglobulin I-set" evidence="1">
    <location>
        <begin position="47"/>
        <end position="133"/>
    </location>
</feature>
<gene>
    <name evidence="2" type="ORF">H8S64_17870</name>
</gene>
<evidence type="ECO:0000313" key="2">
    <source>
        <dbReference type="EMBL" id="MBC5622964.1"/>
    </source>
</evidence>
<dbReference type="RefSeq" id="WP_186977892.1">
    <property type="nucleotide sequence ID" value="NZ_JACOOH010000008.1"/>
</dbReference>
<dbReference type="Pfam" id="PF07679">
    <property type="entry name" value="I-set"/>
    <property type="match status" value="1"/>
</dbReference>
<dbReference type="InterPro" id="IPR013098">
    <property type="entry name" value="Ig_I-set"/>
</dbReference>
<dbReference type="Gene3D" id="2.60.40.10">
    <property type="entry name" value="Immunoglobulins"/>
    <property type="match status" value="1"/>
</dbReference>
<reference evidence="2 3" key="1">
    <citation type="submission" date="2020-08" db="EMBL/GenBank/DDBJ databases">
        <title>Genome public.</title>
        <authorList>
            <person name="Liu C."/>
            <person name="Sun Q."/>
        </authorList>
    </citation>
    <scope>NUCLEOTIDE SEQUENCE [LARGE SCALE GENOMIC DNA]</scope>
    <source>
        <strain evidence="2 3">NSJ-56</strain>
    </source>
</reference>
<evidence type="ECO:0000259" key="1">
    <source>
        <dbReference type="Pfam" id="PF07679"/>
    </source>
</evidence>
<name>A0ABR7D505_9BACT</name>
<dbReference type="EMBL" id="JACOOH010000008">
    <property type="protein sequence ID" value="MBC5622964.1"/>
    <property type="molecule type" value="Genomic_DNA"/>
</dbReference>
<dbReference type="Proteomes" id="UP000646484">
    <property type="component" value="Unassembled WGS sequence"/>
</dbReference>
<comment type="caution">
    <text evidence="2">The sequence shown here is derived from an EMBL/GenBank/DDBJ whole genome shotgun (WGS) entry which is preliminary data.</text>
</comment>
<keyword evidence="3" id="KW-1185">Reference proteome</keyword>
<sequence>MKAKILMVFALFLMLTGFYGGDRIVEQSGVNLQEEVDGFAPTPISKPSVYGSDNGNTVILEIRFKAKPKANVIWYHGTKVVEEDHRHEIIENAKSSDEYTAMLIIRDIEMGDTGEYKGNVKNEFGEFNGIIKLNFDPVQNI</sequence>
<protein>
    <submittedName>
        <fullName evidence="2">Immunoglobulin domain-containing protein</fullName>
    </submittedName>
</protein>
<dbReference type="InterPro" id="IPR036179">
    <property type="entry name" value="Ig-like_dom_sf"/>
</dbReference>
<dbReference type="SUPFAM" id="SSF48726">
    <property type="entry name" value="Immunoglobulin"/>
    <property type="match status" value="1"/>
</dbReference>
<organism evidence="2 3">
    <name type="scientific">Butyricimonas hominis</name>
    <dbReference type="NCBI Taxonomy" id="2763032"/>
    <lineage>
        <taxon>Bacteria</taxon>
        <taxon>Pseudomonadati</taxon>
        <taxon>Bacteroidota</taxon>
        <taxon>Bacteroidia</taxon>
        <taxon>Bacteroidales</taxon>
        <taxon>Odoribacteraceae</taxon>
        <taxon>Butyricimonas</taxon>
    </lineage>
</organism>